<dbReference type="Proteomes" id="UP000182264">
    <property type="component" value="Chromosome"/>
</dbReference>
<feature type="transmembrane region" description="Helical" evidence="1">
    <location>
        <begin position="173"/>
        <end position="193"/>
    </location>
</feature>
<dbReference type="EMBL" id="CP015518">
    <property type="protein sequence ID" value="APG23958.1"/>
    <property type="molecule type" value="Genomic_DNA"/>
</dbReference>
<sequence>MKKNDFWFLVILVAFFSPFFLSETAQYYYNTATTQHALLMSFAKFSILATLGEVIGLRISQGIYTKEGFGLLPRAIFWGFTGVLIKIAFVIFATGSPMLVDHYFYKLGENPLAGNLTAAKVLVAFSISVCMNLMFAPLFMTLHKVSDIHIEETGGTLGGYFSKIDFARILKKIDWSVMWGFVFKKTLPLFWIPAHTITFLLPPNFQILFAALLGIVLGLILAVAGMSKPKKMTTAAAV</sequence>
<evidence type="ECO:0000256" key="1">
    <source>
        <dbReference type="SAM" id="Phobius"/>
    </source>
</evidence>
<dbReference type="AlphaFoldDB" id="A0A1L3GE46"/>
<evidence type="ECO:0000313" key="2">
    <source>
        <dbReference type="EMBL" id="APG23958.1"/>
    </source>
</evidence>
<keyword evidence="1" id="KW-1133">Transmembrane helix</keyword>
<feature type="transmembrane region" description="Helical" evidence="1">
    <location>
        <begin position="71"/>
        <end position="92"/>
    </location>
</feature>
<accession>A0A1L3GE46</accession>
<protein>
    <recommendedName>
        <fullName evidence="4">Mpv17 / PMP22 family protein</fullName>
    </recommendedName>
</protein>
<feature type="transmembrane region" description="Helical" evidence="1">
    <location>
        <begin position="112"/>
        <end position="135"/>
    </location>
</feature>
<dbReference type="OrthoDB" id="1115879at2"/>
<dbReference type="STRING" id="29542.A6070_10780"/>
<reference evidence="2 3" key="1">
    <citation type="journal article" date="2017" name="Genome Announc.">
        <title>Complete Genome Sequences of Two Acetylene-Fermenting Pelobacter acetylenicus Strains.</title>
        <authorList>
            <person name="Sutton J.M."/>
            <person name="Baesman S.M."/>
            <person name="Fierst J.L."/>
            <person name="Poret-Peterson A.T."/>
            <person name="Oremland R.S."/>
            <person name="Dunlap D.S."/>
            <person name="Akob D.M."/>
        </authorList>
    </citation>
    <scope>NUCLEOTIDE SEQUENCE [LARGE SCALE GENOMIC DNA]</scope>
    <source>
        <strain evidence="2 3">DSM 3247</strain>
    </source>
</reference>
<dbReference type="RefSeq" id="WP_072285774.1">
    <property type="nucleotide sequence ID" value="NZ_CP015455.1"/>
</dbReference>
<organism evidence="2 3">
    <name type="scientific">Syntrophotalea acetylenica</name>
    <name type="common">Pelobacter acetylenicus</name>
    <dbReference type="NCBI Taxonomy" id="29542"/>
    <lineage>
        <taxon>Bacteria</taxon>
        <taxon>Pseudomonadati</taxon>
        <taxon>Thermodesulfobacteriota</taxon>
        <taxon>Desulfuromonadia</taxon>
        <taxon>Desulfuromonadales</taxon>
        <taxon>Syntrophotaleaceae</taxon>
        <taxon>Syntrophotalea</taxon>
    </lineage>
</organism>
<name>A0A1L3GE46_SYNAC</name>
<feature type="transmembrane region" description="Helical" evidence="1">
    <location>
        <begin position="205"/>
        <end position="224"/>
    </location>
</feature>
<gene>
    <name evidence="2" type="ORF">A7E75_02165</name>
</gene>
<keyword evidence="3" id="KW-1185">Reference proteome</keyword>
<proteinExistence type="predicted"/>
<dbReference type="KEGG" id="pace:A6070_10780"/>
<feature type="transmembrane region" description="Helical" evidence="1">
    <location>
        <begin position="38"/>
        <end position="59"/>
    </location>
</feature>
<keyword evidence="1" id="KW-0812">Transmembrane</keyword>
<keyword evidence="1" id="KW-0472">Membrane</keyword>
<evidence type="ECO:0000313" key="3">
    <source>
        <dbReference type="Proteomes" id="UP000182264"/>
    </source>
</evidence>
<evidence type="ECO:0008006" key="4">
    <source>
        <dbReference type="Google" id="ProtNLM"/>
    </source>
</evidence>